<evidence type="ECO:0000259" key="3">
    <source>
        <dbReference type="Pfam" id="PF04471"/>
    </source>
</evidence>
<dbReference type="InterPro" id="IPR011335">
    <property type="entry name" value="Restrct_endonuc-II-like"/>
</dbReference>
<feature type="transmembrane region" description="Helical" evidence="2">
    <location>
        <begin position="6"/>
        <end position="24"/>
    </location>
</feature>
<accession>A0A921P0Q0</accession>
<evidence type="ECO:0000313" key="5">
    <source>
        <dbReference type="Proteomes" id="UP000717981"/>
    </source>
</evidence>
<dbReference type="PANTHER" id="PTHR30015">
    <property type="entry name" value="MRR RESTRICTION SYSTEM PROTEIN"/>
    <property type="match status" value="1"/>
</dbReference>
<dbReference type="Pfam" id="PF04471">
    <property type="entry name" value="Mrr_cat"/>
    <property type="match status" value="1"/>
</dbReference>
<dbReference type="RefSeq" id="WP_162125162.1">
    <property type="nucleotide sequence ID" value="NZ_PDWK01000065.1"/>
</dbReference>
<dbReference type="Proteomes" id="UP000717981">
    <property type="component" value="Unassembled WGS sequence"/>
</dbReference>
<name>A0A921P0Q0_9GAMM</name>
<keyword evidence="2" id="KW-1133">Transmembrane helix</keyword>
<keyword evidence="5" id="KW-1185">Reference proteome</keyword>
<protein>
    <recommendedName>
        <fullName evidence="3">Restriction endonuclease type IV Mrr domain-containing protein</fullName>
    </recommendedName>
</protein>
<feature type="transmembrane region" description="Helical" evidence="2">
    <location>
        <begin position="175"/>
        <end position="192"/>
    </location>
</feature>
<dbReference type="EMBL" id="PDWK01000065">
    <property type="protein sequence ID" value="KAF1687417.1"/>
    <property type="molecule type" value="Genomic_DNA"/>
</dbReference>
<dbReference type="GO" id="GO:0009307">
    <property type="term" value="P:DNA restriction-modification system"/>
    <property type="evidence" value="ECO:0007669"/>
    <property type="project" value="InterPro"/>
</dbReference>
<keyword evidence="2" id="KW-0812">Transmembrane</keyword>
<evidence type="ECO:0000256" key="1">
    <source>
        <dbReference type="SAM" id="MobiDB-lite"/>
    </source>
</evidence>
<dbReference type="GO" id="GO:0015666">
    <property type="term" value="F:restriction endodeoxyribonuclease activity"/>
    <property type="evidence" value="ECO:0007669"/>
    <property type="project" value="TreeGrafter"/>
</dbReference>
<keyword evidence="2" id="KW-0472">Membrane</keyword>
<dbReference type="InterPro" id="IPR007560">
    <property type="entry name" value="Restrct_endonuc_IV_Mrr"/>
</dbReference>
<reference evidence="4" key="1">
    <citation type="submission" date="2017-10" db="EMBL/GenBank/DDBJ databases">
        <title>Whole genome sequencing of members of genus Pseudoxanthomonas.</title>
        <authorList>
            <person name="Kumar S."/>
            <person name="Bansal K."/>
            <person name="Kaur A."/>
            <person name="Patil P."/>
            <person name="Sharma S."/>
            <person name="Patil P.B."/>
        </authorList>
    </citation>
    <scope>NUCLEOTIDE SEQUENCE</scope>
    <source>
        <strain evidence="4">DSM 22914</strain>
    </source>
</reference>
<evidence type="ECO:0000256" key="2">
    <source>
        <dbReference type="SAM" id="Phobius"/>
    </source>
</evidence>
<gene>
    <name evidence="4" type="ORF">CR938_11560</name>
</gene>
<sequence length="322" mass="34446">MSSWIIGSGLAVLACAASLLYLWLVRRNRAEMEAGLKALAGLRWREFSALAAQAMQQRGLRDDGRPASERGDTTRMLMVDADQTRWLVACKHGLAYRIGVANIEELAAEMHLVGAQRGILLTEGRAERDALAAAESLGIELVDGPRLWPLLRPFLGTTAEQIVGAAQAEAKRHSLIAALGSLALGLAVAALLPQLSGTGGNAAAPAPPPTAATAAATPPAGATAQAAGAEADQAIVDDPDEATLQRHQADIVRQLSRQPGITRAYWLTRATLVVDRVGADTIVWPLICAELERYPALRTVRVQLNPRPGYEEPVRWRQCRTL</sequence>
<dbReference type="GO" id="GO:0003677">
    <property type="term" value="F:DNA binding"/>
    <property type="evidence" value="ECO:0007669"/>
    <property type="project" value="InterPro"/>
</dbReference>
<dbReference type="AlphaFoldDB" id="A0A921P0Q0"/>
<feature type="region of interest" description="Disordered" evidence="1">
    <location>
        <begin position="198"/>
        <end position="226"/>
    </location>
</feature>
<dbReference type="SUPFAM" id="SSF52980">
    <property type="entry name" value="Restriction endonuclease-like"/>
    <property type="match status" value="1"/>
</dbReference>
<organism evidence="4 5">
    <name type="scientific">Pseudoxanthomonas taiwanensis</name>
    <dbReference type="NCBI Taxonomy" id="176598"/>
    <lineage>
        <taxon>Bacteria</taxon>
        <taxon>Pseudomonadati</taxon>
        <taxon>Pseudomonadota</taxon>
        <taxon>Gammaproteobacteria</taxon>
        <taxon>Lysobacterales</taxon>
        <taxon>Lysobacteraceae</taxon>
        <taxon>Pseudoxanthomonas</taxon>
    </lineage>
</organism>
<feature type="compositionally biased region" description="Low complexity" evidence="1">
    <location>
        <begin position="211"/>
        <end position="226"/>
    </location>
</feature>
<feature type="domain" description="Restriction endonuclease type IV Mrr" evidence="3">
    <location>
        <begin position="41"/>
        <end position="149"/>
    </location>
</feature>
<proteinExistence type="predicted"/>
<dbReference type="OrthoDB" id="5965220at2"/>
<dbReference type="PANTHER" id="PTHR30015:SF7">
    <property type="entry name" value="TYPE IV METHYL-DIRECTED RESTRICTION ENZYME ECOKMRR"/>
    <property type="match status" value="1"/>
</dbReference>
<evidence type="ECO:0000313" key="4">
    <source>
        <dbReference type="EMBL" id="KAF1687417.1"/>
    </source>
</evidence>
<dbReference type="InterPro" id="IPR052906">
    <property type="entry name" value="Type_IV_Methyl-Rstrct_Enzyme"/>
</dbReference>
<comment type="caution">
    <text evidence="4">The sequence shown here is derived from an EMBL/GenBank/DDBJ whole genome shotgun (WGS) entry which is preliminary data.</text>
</comment>